<keyword evidence="2" id="KW-0479">Metal-binding</keyword>
<dbReference type="InterPro" id="IPR011057">
    <property type="entry name" value="Mss4-like_sf"/>
</dbReference>
<dbReference type="AlphaFoldDB" id="D0LMM1"/>
<dbReference type="KEGG" id="hoh:Hoch_6234"/>
<dbReference type="HOGENOM" id="CLU_055491_4_3_7"/>
<organism evidence="6 7">
    <name type="scientific">Haliangium ochraceum (strain DSM 14365 / JCM 11303 / SMP-2)</name>
    <dbReference type="NCBI Taxonomy" id="502025"/>
    <lineage>
        <taxon>Bacteria</taxon>
        <taxon>Pseudomonadati</taxon>
        <taxon>Myxococcota</taxon>
        <taxon>Polyangia</taxon>
        <taxon>Haliangiales</taxon>
        <taxon>Kofleriaceae</taxon>
        <taxon>Haliangium</taxon>
    </lineage>
</organism>
<proteinExistence type="inferred from homology"/>
<dbReference type="Gene3D" id="3.90.1590.10">
    <property type="entry name" value="glutathione-dependent formaldehyde- activating enzyme (gfa)"/>
    <property type="match status" value="1"/>
</dbReference>
<name>D0LMM1_HALO1</name>
<dbReference type="STRING" id="502025.Hoch_6234"/>
<dbReference type="GO" id="GO:0016846">
    <property type="term" value="F:carbon-sulfur lyase activity"/>
    <property type="evidence" value="ECO:0007669"/>
    <property type="project" value="InterPro"/>
</dbReference>
<reference evidence="6 7" key="1">
    <citation type="journal article" date="2010" name="Stand. Genomic Sci.">
        <title>Complete genome sequence of Haliangium ochraceum type strain (SMP-2).</title>
        <authorList>
            <consortium name="US DOE Joint Genome Institute (JGI-PGF)"/>
            <person name="Ivanova N."/>
            <person name="Daum C."/>
            <person name="Lang E."/>
            <person name="Abt B."/>
            <person name="Kopitz M."/>
            <person name="Saunders E."/>
            <person name="Lapidus A."/>
            <person name="Lucas S."/>
            <person name="Glavina Del Rio T."/>
            <person name="Nolan M."/>
            <person name="Tice H."/>
            <person name="Copeland A."/>
            <person name="Cheng J.F."/>
            <person name="Chen F."/>
            <person name="Bruce D."/>
            <person name="Goodwin L."/>
            <person name="Pitluck S."/>
            <person name="Mavromatis K."/>
            <person name="Pati A."/>
            <person name="Mikhailova N."/>
            <person name="Chen A."/>
            <person name="Palaniappan K."/>
            <person name="Land M."/>
            <person name="Hauser L."/>
            <person name="Chang Y.J."/>
            <person name="Jeffries C.D."/>
            <person name="Detter J.C."/>
            <person name="Brettin T."/>
            <person name="Rohde M."/>
            <person name="Goker M."/>
            <person name="Bristow J."/>
            <person name="Markowitz V."/>
            <person name="Eisen J.A."/>
            <person name="Hugenholtz P."/>
            <person name="Kyrpides N.C."/>
            <person name="Klenk H.P."/>
        </authorList>
    </citation>
    <scope>NUCLEOTIDE SEQUENCE [LARGE SCALE GENOMIC DNA]</scope>
    <source>
        <strain evidence="7">DSM 14365 / CIP 107738 / JCM 11303 / AJ 13395 / SMP-2</strain>
    </source>
</reference>
<dbReference type="Pfam" id="PF04828">
    <property type="entry name" value="GFA"/>
    <property type="match status" value="1"/>
</dbReference>
<keyword evidence="4" id="KW-0456">Lyase</keyword>
<protein>
    <submittedName>
        <fullName evidence="6">Glutathione-dependent formaldehyde-activating GFA</fullName>
    </submittedName>
</protein>
<dbReference type="OrthoDB" id="9805575at2"/>
<gene>
    <name evidence="6" type="ordered locus">Hoch_6234</name>
</gene>
<evidence type="ECO:0000256" key="3">
    <source>
        <dbReference type="ARBA" id="ARBA00022833"/>
    </source>
</evidence>
<dbReference type="EMBL" id="CP001804">
    <property type="protein sequence ID" value="ACY18708.1"/>
    <property type="molecule type" value="Genomic_DNA"/>
</dbReference>
<evidence type="ECO:0000256" key="1">
    <source>
        <dbReference type="ARBA" id="ARBA00005495"/>
    </source>
</evidence>
<dbReference type="PANTHER" id="PTHR33337:SF40">
    <property type="entry name" value="CENP-V_GFA DOMAIN-CONTAINING PROTEIN-RELATED"/>
    <property type="match status" value="1"/>
</dbReference>
<dbReference type="eggNOG" id="COG3791">
    <property type="taxonomic scope" value="Bacteria"/>
</dbReference>
<dbReference type="SUPFAM" id="SSF51316">
    <property type="entry name" value="Mss4-like"/>
    <property type="match status" value="1"/>
</dbReference>
<evidence type="ECO:0000313" key="6">
    <source>
        <dbReference type="EMBL" id="ACY18708.1"/>
    </source>
</evidence>
<evidence type="ECO:0000313" key="7">
    <source>
        <dbReference type="Proteomes" id="UP000001880"/>
    </source>
</evidence>
<dbReference type="PANTHER" id="PTHR33337">
    <property type="entry name" value="GFA DOMAIN-CONTAINING PROTEIN"/>
    <property type="match status" value="1"/>
</dbReference>
<dbReference type="InterPro" id="IPR006913">
    <property type="entry name" value="CENP-V/GFA"/>
</dbReference>
<dbReference type="RefSeq" id="WP_012831300.1">
    <property type="nucleotide sequence ID" value="NC_013440.1"/>
</dbReference>
<dbReference type="Proteomes" id="UP000001880">
    <property type="component" value="Chromosome"/>
</dbReference>
<dbReference type="PROSITE" id="PS51891">
    <property type="entry name" value="CENP_V_GFA"/>
    <property type="match status" value="1"/>
</dbReference>
<keyword evidence="3" id="KW-0862">Zinc</keyword>
<sequence length="151" mass="16446">MPETGHCECGAVTYAVTGDEPIHVYACHCRNCQTRSGSAFAEHAMVAAAAFAIAGELNSYRREANGMQFEESVCRTCYTRIFNRNSALPGSIFLRAGTLSGSEHLEPMAHIWVKRKQPWIHLKDDVPAFAESPTPEEFGAAIAAARSRGTV</sequence>
<feature type="domain" description="CENP-V/GFA" evidence="5">
    <location>
        <begin position="3"/>
        <end position="109"/>
    </location>
</feature>
<evidence type="ECO:0000259" key="5">
    <source>
        <dbReference type="PROSITE" id="PS51891"/>
    </source>
</evidence>
<comment type="similarity">
    <text evidence="1">Belongs to the Gfa family.</text>
</comment>
<keyword evidence="7" id="KW-1185">Reference proteome</keyword>
<dbReference type="GO" id="GO:0046872">
    <property type="term" value="F:metal ion binding"/>
    <property type="evidence" value="ECO:0007669"/>
    <property type="project" value="UniProtKB-KW"/>
</dbReference>
<accession>D0LMM1</accession>
<evidence type="ECO:0000256" key="4">
    <source>
        <dbReference type="ARBA" id="ARBA00023239"/>
    </source>
</evidence>
<evidence type="ECO:0000256" key="2">
    <source>
        <dbReference type="ARBA" id="ARBA00022723"/>
    </source>
</evidence>